<protein>
    <submittedName>
        <fullName evidence="1">Uncharacterized protein</fullName>
    </submittedName>
</protein>
<comment type="caution">
    <text evidence="1">The sequence shown here is derived from an EMBL/GenBank/DDBJ whole genome shotgun (WGS) entry which is preliminary data.</text>
</comment>
<proteinExistence type="predicted"/>
<organism evidence="1 2">
    <name type="scientific">Caerostris extrusa</name>
    <name type="common">Bark spider</name>
    <name type="synonym">Caerostris bankana</name>
    <dbReference type="NCBI Taxonomy" id="172846"/>
    <lineage>
        <taxon>Eukaryota</taxon>
        <taxon>Metazoa</taxon>
        <taxon>Ecdysozoa</taxon>
        <taxon>Arthropoda</taxon>
        <taxon>Chelicerata</taxon>
        <taxon>Arachnida</taxon>
        <taxon>Araneae</taxon>
        <taxon>Araneomorphae</taxon>
        <taxon>Entelegynae</taxon>
        <taxon>Araneoidea</taxon>
        <taxon>Araneidae</taxon>
        <taxon>Caerostris</taxon>
    </lineage>
</organism>
<evidence type="ECO:0000313" key="2">
    <source>
        <dbReference type="Proteomes" id="UP001054945"/>
    </source>
</evidence>
<dbReference type="Proteomes" id="UP001054945">
    <property type="component" value="Unassembled WGS sequence"/>
</dbReference>
<accession>A0AAV4U4V8</accession>
<name>A0AAV4U4V8_CAEEX</name>
<evidence type="ECO:0000313" key="1">
    <source>
        <dbReference type="EMBL" id="GIY52772.1"/>
    </source>
</evidence>
<sequence length="122" mass="14263">MCRQINCRFRMEVLSYQGPTLQSNPAPRFVGGLVCRSTDGFFFLLVRVRGFQGGLFFFFLEAQVNHSVFVHRLLSFRRRRPVSVDSESVVSQSRYGIRLRECVQQFMTDSRTVRSALFEKIR</sequence>
<gene>
    <name evidence="1" type="ORF">CEXT_6471</name>
</gene>
<keyword evidence="2" id="KW-1185">Reference proteome</keyword>
<reference evidence="1 2" key="1">
    <citation type="submission" date="2021-06" db="EMBL/GenBank/DDBJ databases">
        <title>Caerostris extrusa draft genome.</title>
        <authorList>
            <person name="Kono N."/>
            <person name="Arakawa K."/>
        </authorList>
    </citation>
    <scope>NUCLEOTIDE SEQUENCE [LARGE SCALE GENOMIC DNA]</scope>
</reference>
<dbReference type="AlphaFoldDB" id="A0AAV4U4V8"/>
<dbReference type="EMBL" id="BPLR01012286">
    <property type="protein sequence ID" value="GIY52772.1"/>
    <property type="molecule type" value="Genomic_DNA"/>
</dbReference>